<organism evidence="3 4">
    <name type="scientific">Thelohanellus kitauei</name>
    <name type="common">Myxosporean</name>
    <dbReference type="NCBI Taxonomy" id="669202"/>
    <lineage>
        <taxon>Eukaryota</taxon>
        <taxon>Metazoa</taxon>
        <taxon>Cnidaria</taxon>
        <taxon>Myxozoa</taxon>
        <taxon>Myxosporea</taxon>
        <taxon>Bivalvulida</taxon>
        <taxon>Platysporina</taxon>
        <taxon>Myxobolidae</taxon>
        <taxon>Thelohanellus</taxon>
    </lineage>
</organism>
<protein>
    <submittedName>
        <fullName evidence="3">Uncharacterized protein</fullName>
    </submittedName>
</protein>
<comment type="caution">
    <text evidence="3">The sequence shown here is derived from an EMBL/GenBank/DDBJ whole genome shotgun (WGS) entry which is preliminary data.</text>
</comment>
<feature type="transmembrane region" description="Helical" evidence="2">
    <location>
        <begin position="53"/>
        <end position="71"/>
    </location>
</feature>
<feature type="compositionally biased region" description="Acidic residues" evidence="1">
    <location>
        <begin position="184"/>
        <end position="195"/>
    </location>
</feature>
<evidence type="ECO:0000256" key="1">
    <source>
        <dbReference type="SAM" id="MobiDB-lite"/>
    </source>
</evidence>
<feature type="region of interest" description="Disordered" evidence="1">
    <location>
        <begin position="182"/>
        <end position="235"/>
    </location>
</feature>
<dbReference type="Proteomes" id="UP000031668">
    <property type="component" value="Unassembled WGS sequence"/>
</dbReference>
<keyword evidence="2" id="KW-1133">Transmembrane helix</keyword>
<evidence type="ECO:0000313" key="4">
    <source>
        <dbReference type="Proteomes" id="UP000031668"/>
    </source>
</evidence>
<reference evidence="3 4" key="1">
    <citation type="journal article" date="2014" name="Genome Biol. Evol.">
        <title>The genome of the myxosporean Thelohanellus kitauei shows adaptations to nutrient acquisition within its fish host.</title>
        <authorList>
            <person name="Yang Y."/>
            <person name="Xiong J."/>
            <person name="Zhou Z."/>
            <person name="Huo F."/>
            <person name="Miao W."/>
            <person name="Ran C."/>
            <person name="Liu Y."/>
            <person name="Zhang J."/>
            <person name="Feng J."/>
            <person name="Wang M."/>
            <person name="Wang M."/>
            <person name="Wang L."/>
            <person name="Yao B."/>
        </authorList>
    </citation>
    <scope>NUCLEOTIDE SEQUENCE [LARGE SCALE GENOMIC DNA]</scope>
    <source>
        <strain evidence="3">Wuqing</strain>
    </source>
</reference>
<dbReference type="EMBL" id="JWZT01004623">
    <property type="protein sequence ID" value="KII63636.1"/>
    <property type="molecule type" value="Genomic_DNA"/>
</dbReference>
<accession>A0A0C2MPU3</accession>
<evidence type="ECO:0000256" key="2">
    <source>
        <dbReference type="SAM" id="Phobius"/>
    </source>
</evidence>
<keyword evidence="2" id="KW-0472">Membrane</keyword>
<dbReference type="AlphaFoldDB" id="A0A0C2MPU3"/>
<evidence type="ECO:0000313" key="3">
    <source>
        <dbReference type="EMBL" id="KII63636.1"/>
    </source>
</evidence>
<keyword evidence="4" id="KW-1185">Reference proteome</keyword>
<proteinExistence type="predicted"/>
<keyword evidence="2" id="KW-0812">Transmembrane</keyword>
<sequence>MQGNYTRKPHLSQNIVPERSLNKHITTLKVNKPFERMEGTSSQCSPKYPVRTWTFLIISAMILIQLTFSSLRGAKSNIIFLLLLHLSTPAAQQMGGMMGNPMMSQPMGGMMGNPMMPQRWEVILLRCFPNQMQGQYGGHMSGHGMPGQNMHFGEGQFGMGMNAFGHPSGCCPCRHDAGSYSSYEEYEPEEEEEEEEPRRRSKKKWRKAKKKPKRTRKAKKTKRKSKYRKRKRRQL</sequence>
<gene>
    <name evidence="3" type="ORF">RF11_06171</name>
</gene>
<name>A0A0C2MPU3_THEKT</name>
<feature type="compositionally biased region" description="Basic residues" evidence="1">
    <location>
        <begin position="199"/>
        <end position="235"/>
    </location>
</feature>